<protein>
    <submittedName>
        <fullName evidence="5">Polyketide synthase dehydratase domain-containing protein</fullName>
    </submittedName>
</protein>
<dbReference type="SMART" id="SM00826">
    <property type="entry name" value="PKS_DH"/>
    <property type="match status" value="1"/>
</dbReference>
<evidence type="ECO:0000313" key="5">
    <source>
        <dbReference type="EMBL" id="MFC3195966.1"/>
    </source>
</evidence>
<keyword evidence="6" id="KW-1185">Reference proteome</keyword>
<dbReference type="Pfam" id="PF21089">
    <property type="entry name" value="PKS_DH_N"/>
    <property type="match status" value="1"/>
</dbReference>
<feature type="active site" description="Proton acceptor; for dehydratase activity" evidence="3">
    <location>
        <position position="8"/>
    </location>
</feature>
<dbReference type="PANTHER" id="PTHR43775">
    <property type="entry name" value="FATTY ACID SYNTHASE"/>
    <property type="match status" value="1"/>
</dbReference>
<dbReference type="PROSITE" id="PS52019">
    <property type="entry name" value="PKS_MFAS_DH"/>
    <property type="match status" value="1"/>
</dbReference>
<accession>A0ABV7JIS0</accession>
<evidence type="ECO:0000256" key="2">
    <source>
        <dbReference type="ARBA" id="ARBA00022553"/>
    </source>
</evidence>
<dbReference type="InterPro" id="IPR049552">
    <property type="entry name" value="PKS_DH_N"/>
</dbReference>
<dbReference type="Gene3D" id="3.10.129.110">
    <property type="entry name" value="Polyketide synthase dehydratase"/>
    <property type="match status" value="1"/>
</dbReference>
<evidence type="ECO:0000256" key="3">
    <source>
        <dbReference type="PROSITE-ProRule" id="PRU01363"/>
    </source>
</evidence>
<reference evidence="6" key="1">
    <citation type="journal article" date="2019" name="Int. J. Syst. Evol. Microbiol.">
        <title>The Global Catalogue of Microorganisms (GCM) 10K type strain sequencing project: providing services to taxonomists for standard genome sequencing and annotation.</title>
        <authorList>
            <consortium name="The Broad Institute Genomics Platform"/>
            <consortium name="The Broad Institute Genome Sequencing Center for Infectious Disease"/>
            <person name="Wu L."/>
            <person name="Ma J."/>
        </authorList>
    </citation>
    <scope>NUCLEOTIDE SEQUENCE [LARGE SCALE GENOMIC DNA]</scope>
    <source>
        <strain evidence="6">KCTC 42953</strain>
    </source>
</reference>
<sequence length="312" mass="34324">DEFFLADHKVGGLKVLPGVAYLEMAQAAVNQAVPDFSAEFGQIELVDFMWLQPLVAATEQQVTTTVSLGEQDQIEFQITSSVAQSNESIVHCSGEARPNETARPEPLDVTLLEAHHKAAHYSAEQVYAGLTAMGFEYGPAHRSIKYVSRGDNSLLVQLRLPTVSGSQPEEYLLHPSLLDGLFQASVCLFSDITQPLSYPLIPFSLGSIKTWSPCPDAVYALIRYANDNHAGAEADNSQTQTVHLDMDLYDPEGNLCVQVQGLVLRRLKDVLVKPVASLSPDNKSEFDDEFYEYVIDRILNHGLSVDEAAELE</sequence>
<dbReference type="RefSeq" id="WP_379876776.1">
    <property type="nucleotide sequence ID" value="NZ_JBHRTS010000020.1"/>
</dbReference>
<evidence type="ECO:0000313" key="6">
    <source>
        <dbReference type="Proteomes" id="UP001595533"/>
    </source>
</evidence>
<dbReference type="Proteomes" id="UP001595533">
    <property type="component" value="Unassembled WGS sequence"/>
</dbReference>
<name>A0ABV7JIS0_9GAMM</name>
<keyword evidence="2" id="KW-0597">Phosphoprotein</keyword>
<dbReference type="InterPro" id="IPR042104">
    <property type="entry name" value="PKS_dehydratase_sf"/>
</dbReference>
<keyword evidence="1" id="KW-0596">Phosphopantetheine</keyword>
<dbReference type="EMBL" id="JBHRTS010000020">
    <property type="protein sequence ID" value="MFC3195966.1"/>
    <property type="molecule type" value="Genomic_DNA"/>
</dbReference>
<organism evidence="5 6">
    <name type="scientific">Marinicella sediminis</name>
    <dbReference type="NCBI Taxonomy" id="1792834"/>
    <lineage>
        <taxon>Bacteria</taxon>
        <taxon>Pseudomonadati</taxon>
        <taxon>Pseudomonadota</taxon>
        <taxon>Gammaproteobacteria</taxon>
        <taxon>Lysobacterales</taxon>
        <taxon>Marinicellaceae</taxon>
        <taxon>Marinicella</taxon>
    </lineage>
</organism>
<feature type="active site" description="Proton donor; for dehydratase activity" evidence="3">
    <location>
        <position position="179"/>
    </location>
</feature>
<evidence type="ECO:0000259" key="4">
    <source>
        <dbReference type="PROSITE" id="PS52019"/>
    </source>
</evidence>
<gene>
    <name evidence="5" type="ORF">ACFODZ_17075</name>
</gene>
<feature type="domain" description="PKS/mFAS DH" evidence="4">
    <location>
        <begin position="1"/>
        <end position="273"/>
    </location>
</feature>
<feature type="non-terminal residue" evidence="5">
    <location>
        <position position="1"/>
    </location>
</feature>
<dbReference type="InterPro" id="IPR049900">
    <property type="entry name" value="PKS_mFAS_DH"/>
</dbReference>
<dbReference type="InterPro" id="IPR049551">
    <property type="entry name" value="PKS_DH_C"/>
</dbReference>
<proteinExistence type="predicted"/>
<dbReference type="Pfam" id="PF14765">
    <property type="entry name" value="PS-DH"/>
    <property type="match status" value="1"/>
</dbReference>
<feature type="region of interest" description="C-terminal hotdog fold" evidence="3">
    <location>
        <begin position="117"/>
        <end position="273"/>
    </location>
</feature>
<comment type="caution">
    <text evidence="5">The sequence shown here is derived from an EMBL/GenBank/DDBJ whole genome shotgun (WGS) entry which is preliminary data.</text>
</comment>
<feature type="region of interest" description="N-terminal hotdog fold" evidence="3">
    <location>
        <begin position="1"/>
        <end position="103"/>
    </location>
</feature>
<dbReference type="InterPro" id="IPR020807">
    <property type="entry name" value="PKS_DH"/>
</dbReference>
<dbReference type="PANTHER" id="PTHR43775:SF37">
    <property type="entry name" value="SI:DKEY-61P9.11"/>
    <property type="match status" value="1"/>
</dbReference>
<dbReference type="InterPro" id="IPR050091">
    <property type="entry name" value="PKS_NRPS_Biosynth_Enz"/>
</dbReference>
<evidence type="ECO:0000256" key="1">
    <source>
        <dbReference type="ARBA" id="ARBA00022450"/>
    </source>
</evidence>